<feature type="non-terminal residue" evidence="2">
    <location>
        <position position="1"/>
    </location>
</feature>
<organism evidence="2 3">
    <name type="scientific">Adineta steineri</name>
    <dbReference type="NCBI Taxonomy" id="433720"/>
    <lineage>
        <taxon>Eukaryota</taxon>
        <taxon>Metazoa</taxon>
        <taxon>Spiralia</taxon>
        <taxon>Gnathifera</taxon>
        <taxon>Rotifera</taxon>
        <taxon>Eurotatoria</taxon>
        <taxon>Bdelloidea</taxon>
        <taxon>Adinetida</taxon>
        <taxon>Adinetidae</taxon>
        <taxon>Adineta</taxon>
    </lineage>
</organism>
<evidence type="ECO:0000256" key="1">
    <source>
        <dbReference type="SAM" id="MobiDB-lite"/>
    </source>
</evidence>
<sequence length="60" mass="6649">ISSSSSSSTQQQQQQQQHDRKLSTPKITSANGNSNSNDRQSFLIDKDAVLEVLGHNTRHI</sequence>
<protein>
    <submittedName>
        <fullName evidence="2">Uncharacterized protein</fullName>
    </submittedName>
</protein>
<evidence type="ECO:0000313" key="2">
    <source>
        <dbReference type="EMBL" id="CAF1567520.1"/>
    </source>
</evidence>
<feature type="compositionally biased region" description="Polar residues" evidence="1">
    <location>
        <begin position="25"/>
        <end position="40"/>
    </location>
</feature>
<gene>
    <name evidence="2" type="ORF">JYZ213_LOCUS47199</name>
</gene>
<name>A0A815Y9Z2_9BILA</name>
<feature type="region of interest" description="Disordered" evidence="1">
    <location>
        <begin position="1"/>
        <end position="42"/>
    </location>
</feature>
<evidence type="ECO:0000313" key="3">
    <source>
        <dbReference type="Proteomes" id="UP000663845"/>
    </source>
</evidence>
<proteinExistence type="predicted"/>
<dbReference type="EMBL" id="CAJNOG010008094">
    <property type="protein sequence ID" value="CAF1567520.1"/>
    <property type="molecule type" value="Genomic_DNA"/>
</dbReference>
<dbReference type="AlphaFoldDB" id="A0A815Y9Z2"/>
<feature type="compositionally biased region" description="Low complexity" evidence="1">
    <location>
        <begin position="1"/>
        <end position="16"/>
    </location>
</feature>
<comment type="caution">
    <text evidence="2">The sequence shown here is derived from an EMBL/GenBank/DDBJ whole genome shotgun (WGS) entry which is preliminary data.</text>
</comment>
<dbReference type="Proteomes" id="UP000663845">
    <property type="component" value="Unassembled WGS sequence"/>
</dbReference>
<accession>A0A815Y9Z2</accession>
<reference evidence="2" key="1">
    <citation type="submission" date="2021-02" db="EMBL/GenBank/DDBJ databases">
        <authorList>
            <person name="Nowell W R."/>
        </authorList>
    </citation>
    <scope>NUCLEOTIDE SEQUENCE</scope>
</reference>